<keyword evidence="2" id="KW-1185">Reference proteome</keyword>
<evidence type="ECO:0000313" key="1">
    <source>
        <dbReference type="EMBL" id="QDU28678.1"/>
    </source>
</evidence>
<evidence type="ECO:0000313" key="2">
    <source>
        <dbReference type="Proteomes" id="UP000315017"/>
    </source>
</evidence>
<gene>
    <name evidence="1" type="ORF">ETAA8_37810</name>
</gene>
<reference evidence="1 2" key="1">
    <citation type="submission" date="2019-02" db="EMBL/GenBank/DDBJ databases">
        <title>Deep-cultivation of Planctomycetes and their phenomic and genomic characterization uncovers novel biology.</title>
        <authorList>
            <person name="Wiegand S."/>
            <person name="Jogler M."/>
            <person name="Boedeker C."/>
            <person name="Pinto D."/>
            <person name="Vollmers J."/>
            <person name="Rivas-Marin E."/>
            <person name="Kohn T."/>
            <person name="Peeters S.H."/>
            <person name="Heuer A."/>
            <person name="Rast P."/>
            <person name="Oberbeckmann S."/>
            <person name="Bunk B."/>
            <person name="Jeske O."/>
            <person name="Meyerdierks A."/>
            <person name="Storesund J.E."/>
            <person name="Kallscheuer N."/>
            <person name="Luecker S."/>
            <person name="Lage O.M."/>
            <person name="Pohl T."/>
            <person name="Merkel B.J."/>
            <person name="Hornburger P."/>
            <person name="Mueller R.-W."/>
            <person name="Bruemmer F."/>
            <person name="Labrenz M."/>
            <person name="Spormann A.M."/>
            <person name="Op den Camp H."/>
            <person name="Overmann J."/>
            <person name="Amann R."/>
            <person name="Jetten M.S.M."/>
            <person name="Mascher T."/>
            <person name="Medema M.H."/>
            <person name="Devos D.P."/>
            <person name="Kaster A.-K."/>
            <person name="Ovreas L."/>
            <person name="Rohde M."/>
            <person name="Galperin M.Y."/>
            <person name="Jogler C."/>
        </authorList>
    </citation>
    <scope>NUCLEOTIDE SEQUENCE [LARGE SCALE GENOMIC DNA]</scope>
    <source>
        <strain evidence="1 2">ETA_A8</strain>
    </source>
</reference>
<dbReference type="Proteomes" id="UP000315017">
    <property type="component" value="Chromosome"/>
</dbReference>
<name>A0A517YEP0_9BACT</name>
<protein>
    <submittedName>
        <fullName evidence="1">Uncharacterized protein</fullName>
    </submittedName>
</protein>
<dbReference type="AlphaFoldDB" id="A0A517YEP0"/>
<accession>A0A517YEP0</accession>
<sequence>MVCATLGQRRPIVVINRYKHNNGGIHVDRIRELLPGCELHTLANDPTVSNSMNCGKALSLSSRDSAVLADIDALIVKLEPTIQPASKNTSLLDRLGRALSFT</sequence>
<dbReference type="RefSeq" id="WP_145091367.1">
    <property type="nucleotide sequence ID" value="NZ_CP036274.1"/>
</dbReference>
<dbReference type="KEGG" id="aagg:ETAA8_37810"/>
<organism evidence="1 2">
    <name type="scientific">Anatilimnocola aggregata</name>
    <dbReference type="NCBI Taxonomy" id="2528021"/>
    <lineage>
        <taxon>Bacteria</taxon>
        <taxon>Pseudomonadati</taxon>
        <taxon>Planctomycetota</taxon>
        <taxon>Planctomycetia</taxon>
        <taxon>Pirellulales</taxon>
        <taxon>Pirellulaceae</taxon>
        <taxon>Anatilimnocola</taxon>
    </lineage>
</organism>
<proteinExistence type="predicted"/>
<dbReference type="EMBL" id="CP036274">
    <property type="protein sequence ID" value="QDU28678.1"/>
    <property type="molecule type" value="Genomic_DNA"/>
</dbReference>